<feature type="transmembrane region" description="Helical" evidence="1">
    <location>
        <begin position="161"/>
        <end position="181"/>
    </location>
</feature>
<dbReference type="AlphaFoldDB" id="A0A506TZW5"/>
<keyword evidence="3" id="KW-1185">Reference proteome</keyword>
<feature type="transmembrane region" description="Helical" evidence="1">
    <location>
        <begin position="126"/>
        <end position="149"/>
    </location>
</feature>
<dbReference type="EMBL" id="VHLH01000029">
    <property type="protein sequence ID" value="TPW26511.1"/>
    <property type="molecule type" value="Genomic_DNA"/>
</dbReference>
<protein>
    <submittedName>
        <fullName evidence="2">Bile acid:sodium symporter</fullName>
    </submittedName>
</protein>
<comment type="caution">
    <text evidence="2">The sequence shown here is derived from an EMBL/GenBank/DDBJ whole genome shotgun (WGS) entry which is preliminary data.</text>
</comment>
<feature type="transmembrane region" description="Helical" evidence="1">
    <location>
        <begin position="188"/>
        <end position="211"/>
    </location>
</feature>
<sequence length="395" mass="42454">MRSGKTILAKFTDTRAYGRSPGFHARALQSRTGAPRSLERPPFYEDGFPEKQRRFSRPVKLPKLNWFIVFLVLAVVTAIVFPGPGTTGGPLHWEYVTTYGVSAVFFLYGLTLAPERMKAGLTHWRAHIAVVLSTFGLFPLVVLAAEAALHGAVDPAVATGFFYIAALPSTVSSSVAMTSLARGDVPVAIFNATISSLIGVFVTPLFMAWYLSSSGAPVPLLPTILKVVMLVLVPIVIGQIARIWLSGIAARYGRWIKLADRAIIVAIVYGAFSNSVADGVWSRNDPAVVVEILIGVIVLFFAVYALTTLLAKLFRMDRGARIAVQFCGSKKSLAAGVPLAPVIFAGNPNIGLIIVPIMLFHFCQLLIVSFIASHEAKQADRLDTADAKATAASQA</sequence>
<feature type="transmembrane region" description="Helical" evidence="1">
    <location>
        <begin position="350"/>
        <end position="372"/>
    </location>
</feature>
<dbReference type="Proteomes" id="UP000320314">
    <property type="component" value="Unassembled WGS sequence"/>
</dbReference>
<feature type="transmembrane region" description="Helical" evidence="1">
    <location>
        <begin position="287"/>
        <end position="310"/>
    </location>
</feature>
<keyword evidence="1" id="KW-1133">Transmembrane helix</keyword>
<dbReference type="InterPro" id="IPR038770">
    <property type="entry name" value="Na+/solute_symporter_sf"/>
</dbReference>
<feature type="transmembrane region" description="Helical" evidence="1">
    <location>
        <begin position="95"/>
        <end position="114"/>
    </location>
</feature>
<accession>A0A506TZW5</accession>
<dbReference type="Gene3D" id="1.20.1530.20">
    <property type="match status" value="1"/>
</dbReference>
<reference evidence="2 3" key="1">
    <citation type="submission" date="2019-06" db="EMBL/GenBank/DDBJ databases">
        <authorList>
            <person name="Li M."/>
        </authorList>
    </citation>
    <scope>NUCLEOTIDE SEQUENCE [LARGE SCALE GENOMIC DNA]</scope>
    <source>
        <strain evidence="2 3">BGMRC6574</strain>
    </source>
</reference>
<keyword evidence="1" id="KW-0472">Membrane</keyword>
<feature type="transmembrane region" description="Helical" evidence="1">
    <location>
        <begin position="223"/>
        <end position="241"/>
    </location>
</feature>
<organism evidence="2 3">
    <name type="scientific">Pararhizobium mangrovi</name>
    <dbReference type="NCBI Taxonomy" id="2590452"/>
    <lineage>
        <taxon>Bacteria</taxon>
        <taxon>Pseudomonadati</taxon>
        <taxon>Pseudomonadota</taxon>
        <taxon>Alphaproteobacteria</taxon>
        <taxon>Hyphomicrobiales</taxon>
        <taxon>Rhizobiaceae</taxon>
        <taxon>Rhizobium/Agrobacterium group</taxon>
        <taxon>Pararhizobium</taxon>
    </lineage>
</organism>
<dbReference type="PANTHER" id="PTHR18640:SF5">
    <property type="entry name" value="SODIUM_BILE ACID COTRANSPORTER 7"/>
    <property type="match status" value="1"/>
</dbReference>
<feature type="transmembrane region" description="Helical" evidence="1">
    <location>
        <begin position="262"/>
        <end position="281"/>
    </location>
</feature>
<name>A0A506TZW5_9HYPH</name>
<feature type="transmembrane region" description="Helical" evidence="1">
    <location>
        <begin position="322"/>
        <end position="344"/>
    </location>
</feature>
<evidence type="ECO:0000313" key="3">
    <source>
        <dbReference type="Proteomes" id="UP000320314"/>
    </source>
</evidence>
<dbReference type="PANTHER" id="PTHR18640">
    <property type="entry name" value="SOLUTE CARRIER FAMILY 10 MEMBER 7"/>
    <property type="match status" value="1"/>
</dbReference>
<dbReference type="Pfam" id="PF13593">
    <property type="entry name" value="SBF_like"/>
    <property type="match status" value="1"/>
</dbReference>
<evidence type="ECO:0000313" key="2">
    <source>
        <dbReference type="EMBL" id="TPW26511.1"/>
    </source>
</evidence>
<dbReference type="PIRSF" id="PIRSF026166">
    <property type="entry name" value="UCP026166"/>
    <property type="match status" value="1"/>
</dbReference>
<keyword evidence="1" id="KW-0812">Transmembrane</keyword>
<gene>
    <name evidence="2" type="ORF">FJU11_14365</name>
</gene>
<dbReference type="OrthoDB" id="9792271at2"/>
<evidence type="ECO:0000256" key="1">
    <source>
        <dbReference type="SAM" id="Phobius"/>
    </source>
</evidence>
<dbReference type="InterPro" id="IPR016833">
    <property type="entry name" value="Put_Na-Bile_cotransptr"/>
</dbReference>
<feature type="transmembrane region" description="Helical" evidence="1">
    <location>
        <begin position="64"/>
        <end position="83"/>
    </location>
</feature>
<dbReference type="GO" id="GO:0005886">
    <property type="term" value="C:plasma membrane"/>
    <property type="evidence" value="ECO:0007669"/>
    <property type="project" value="TreeGrafter"/>
</dbReference>
<proteinExistence type="predicted"/>